<keyword evidence="5" id="KW-1133">Transmembrane helix</keyword>
<evidence type="ECO:0000256" key="5">
    <source>
        <dbReference type="SAM" id="Phobius"/>
    </source>
</evidence>
<evidence type="ECO:0000256" key="3">
    <source>
        <dbReference type="ARBA" id="ARBA00023134"/>
    </source>
</evidence>
<evidence type="ECO:0000313" key="8">
    <source>
        <dbReference type="Proteomes" id="UP001186944"/>
    </source>
</evidence>
<feature type="compositionally biased region" description="Basic and acidic residues" evidence="4">
    <location>
        <begin position="106"/>
        <end position="128"/>
    </location>
</feature>
<accession>A0AA88XGT8</accession>
<sequence>MANSVLNTFVPFHGNSHDNDHYEETLTSSDEGEDEDVCIAPEKSFNIDTIFSVPESDDEKSSSDVLKPHVVGHTDTKSDTVDSQTDTPATRTPVHDCKPKQSILDRTGRQHDHAEKEEEETRGAEDIMQHSDAVTGEKGDHDQQPFLTDDDLDSLEKTIMTASCSGSQDSGDSEMNAKENAMNLMNEKILLSETSEVCILETKCLLLRGHHACVLQKLTGYRRIPCQKLSFTVFVKHTHGNPILMQILQSHRLSQASEYFYLERRALVKVQLQIQYYGRETFQTSKSFGSITTSGKRSKASRFGFGLEVIDTPGLLDNRSDDSSYTENEILRSAILCSPGFHVALFIMQYGRITKEDELILHTFKKFFGDKVLANAMLVFTGVDTQEDEELLQKDVQELSQKHNVQDSTRLQQELLQCFEFKYFVMRNRGTRRDREMCARQLINTIAKISHNGQKYYTSSIFRHLEDAFMYMVRDDEVSFLLDVCKEQKEFLDEVEILQLLPKVQIDFLSEMLQYSTWLQTYIENGIAWKDILVKLKRGTSAELNLHEIELLKHEQTWRQTGHQCHKTFMDAVCELQMHNEKLFGSRAFIFQKRIVEFEGQFNTKCTQAREAMKCEAETSLKSFLAEQGWEKLISSGLVVAAVGGSVIAFGPLLGTVVGAGVATKVVAFASAAFWGFKKWTQ</sequence>
<feature type="compositionally biased region" description="Basic and acidic residues" evidence="4">
    <location>
        <begin position="15"/>
        <end position="24"/>
    </location>
</feature>
<dbReference type="PANTHER" id="PTHR10903:SF184">
    <property type="entry name" value="GTP-BINDING PROTEIN A"/>
    <property type="match status" value="1"/>
</dbReference>
<keyword evidence="3" id="KW-0342">GTP-binding</keyword>
<dbReference type="EMBL" id="VSWD01000013">
    <property type="protein sequence ID" value="KAK3085054.1"/>
    <property type="molecule type" value="Genomic_DNA"/>
</dbReference>
<proteinExistence type="inferred from homology"/>
<feature type="region of interest" description="Disordered" evidence="4">
    <location>
        <begin position="12"/>
        <end position="32"/>
    </location>
</feature>
<protein>
    <recommendedName>
        <fullName evidence="6">AIG1-type G domain-containing protein</fullName>
    </recommendedName>
</protein>
<name>A0AA88XGT8_PINIB</name>
<feature type="transmembrane region" description="Helical" evidence="5">
    <location>
        <begin position="657"/>
        <end position="677"/>
    </location>
</feature>
<keyword evidence="5" id="KW-0812">Transmembrane</keyword>
<dbReference type="InterPro" id="IPR045058">
    <property type="entry name" value="GIMA/IAN/Toc"/>
</dbReference>
<feature type="compositionally biased region" description="Polar residues" evidence="4">
    <location>
        <begin position="81"/>
        <end position="90"/>
    </location>
</feature>
<dbReference type="Pfam" id="PF04548">
    <property type="entry name" value="AIG1"/>
    <property type="match status" value="1"/>
</dbReference>
<dbReference type="PANTHER" id="PTHR10903">
    <property type="entry name" value="GTPASE, IMAP FAMILY MEMBER-RELATED"/>
    <property type="match status" value="1"/>
</dbReference>
<comment type="similarity">
    <text evidence="1">Belongs to the TRAFAC class TrmE-Era-EngA-EngB-Septin-like GTPase superfamily. AIG1/Toc34/Toc159-like paraseptin GTPase family. IAN subfamily.</text>
</comment>
<gene>
    <name evidence="7" type="ORF">FSP39_023575</name>
</gene>
<keyword evidence="8" id="KW-1185">Reference proteome</keyword>
<evidence type="ECO:0000256" key="2">
    <source>
        <dbReference type="ARBA" id="ARBA00022741"/>
    </source>
</evidence>
<feature type="region of interest" description="Disordered" evidence="4">
    <location>
        <begin position="53"/>
        <end position="128"/>
    </location>
</feature>
<comment type="caution">
    <text evidence="7">The sequence shown here is derived from an EMBL/GenBank/DDBJ whole genome shotgun (WGS) entry which is preliminary data.</text>
</comment>
<evidence type="ECO:0000259" key="6">
    <source>
        <dbReference type="PROSITE" id="PS51720"/>
    </source>
</evidence>
<dbReference type="InterPro" id="IPR006703">
    <property type="entry name" value="G_AIG1"/>
</dbReference>
<organism evidence="7 8">
    <name type="scientific">Pinctada imbricata</name>
    <name type="common">Atlantic pearl-oyster</name>
    <name type="synonym">Pinctada martensii</name>
    <dbReference type="NCBI Taxonomy" id="66713"/>
    <lineage>
        <taxon>Eukaryota</taxon>
        <taxon>Metazoa</taxon>
        <taxon>Spiralia</taxon>
        <taxon>Lophotrochozoa</taxon>
        <taxon>Mollusca</taxon>
        <taxon>Bivalvia</taxon>
        <taxon>Autobranchia</taxon>
        <taxon>Pteriomorphia</taxon>
        <taxon>Pterioida</taxon>
        <taxon>Pterioidea</taxon>
        <taxon>Pteriidae</taxon>
        <taxon>Pinctada</taxon>
    </lineage>
</organism>
<evidence type="ECO:0000256" key="1">
    <source>
        <dbReference type="ARBA" id="ARBA00008535"/>
    </source>
</evidence>
<dbReference type="PROSITE" id="PS51720">
    <property type="entry name" value="G_AIG1"/>
    <property type="match status" value="1"/>
</dbReference>
<keyword evidence="2" id="KW-0547">Nucleotide-binding</keyword>
<dbReference type="GO" id="GO:0005525">
    <property type="term" value="F:GTP binding"/>
    <property type="evidence" value="ECO:0007669"/>
    <property type="project" value="UniProtKB-KW"/>
</dbReference>
<dbReference type="Proteomes" id="UP001186944">
    <property type="component" value="Unassembled WGS sequence"/>
</dbReference>
<reference evidence="7" key="1">
    <citation type="submission" date="2019-08" db="EMBL/GenBank/DDBJ databases">
        <title>The improved chromosome-level genome for the pearl oyster Pinctada fucata martensii using PacBio sequencing and Hi-C.</title>
        <authorList>
            <person name="Zheng Z."/>
        </authorList>
    </citation>
    <scope>NUCLEOTIDE SEQUENCE</scope>
    <source>
        <strain evidence="7">ZZ-2019</strain>
        <tissue evidence="7">Adductor muscle</tissue>
    </source>
</reference>
<feature type="domain" description="AIG1-type G" evidence="6">
    <location>
        <begin position="254"/>
        <end position="466"/>
    </location>
</feature>
<evidence type="ECO:0000313" key="7">
    <source>
        <dbReference type="EMBL" id="KAK3085054.1"/>
    </source>
</evidence>
<dbReference type="SUPFAM" id="SSF52540">
    <property type="entry name" value="P-loop containing nucleoside triphosphate hydrolases"/>
    <property type="match status" value="1"/>
</dbReference>
<dbReference type="Gene3D" id="3.40.50.300">
    <property type="entry name" value="P-loop containing nucleotide triphosphate hydrolases"/>
    <property type="match status" value="1"/>
</dbReference>
<dbReference type="InterPro" id="IPR027417">
    <property type="entry name" value="P-loop_NTPase"/>
</dbReference>
<evidence type="ECO:0000256" key="4">
    <source>
        <dbReference type="SAM" id="MobiDB-lite"/>
    </source>
</evidence>
<dbReference type="AlphaFoldDB" id="A0AA88XGT8"/>
<keyword evidence="5" id="KW-0472">Membrane</keyword>